<dbReference type="Gene3D" id="3.40.33.10">
    <property type="entry name" value="CAP"/>
    <property type="match status" value="1"/>
</dbReference>
<dbReference type="InterPro" id="IPR035940">
    <property type="entry name" value="CAP_sf"/>
</dbReference>
<proteinExistence type="predicted"/>
<dbReference type="EMBL" id="DS469721">
    <property type="protein sequence ID" value="EDO34719.1"/>
    <property type="molecule type" value="Genomic_DNA"/>
</dbReference>
<dbReference type="PRINTS" id="PR00838">
    <property type="entry name" value="V5ALLERGEN"/>
</dbReference>
<dbReference type="PRINTS" id="PR00837">
    <property type="entry name" value="V5TPXLIKE"/>
</dbReference>
<dbReference type="InterPro" id="IPR018244">
    <property type="entry name" value="Allrgn_V5/Tpx1_CS"/>
</dbReference>
<evidence type="ECO:0000313" key="3">
    <source>
        <dbReference type="Proteomes" id="UP000001593"/>
    </source>
</evidence>
<name>A7SNJ2_NEMVE</name>
<gene>
    <name evidence="2" type="ORF">NEMVEDRAFT_v1g17980</name>
</gene>
<keyword evidence="3" id="KW-1185">Reference proteome</keyword>
<dbReference type="InterPro" id="IPR034113">
    <property type="entry name" value="SCP_GAPR1-like"/>
</dbReference>
<dbReference type="InterPro" id="IPR001283">
    <property type="entry name" value="CRISP-related"/>
</dbReference>
<feature type="non-terminal residue" evidence="2">
    <location>
        <position position="1"/>
    </location>
</feature>
<dbReference type="InterPro" id="IPR002413">
    <property type="entry name" value="V5_allergen-like"/>
</dbReference>
<dbReference type="eggNOG" id="KOG3017">
    <property type="taxonomic scope" value="Eukaryota"/>
</dbReference>
<sequence>SSQECASKGLAVHNAKRQIHNAPAMKLNDQLNKDAQAYADKLASGKPKFPAGLVHSGTSDGENLGYSYSGHDCSVTVEAWYNEVKKYDFNSPGFSDPTGHFTQVVWKASTELGMGKS</sequence>
<dbReference type="PhylomeDB" id="A7SNJ2"/>
<dbReference type="GO" id="GO:0005615">
    <property type="term" value="C:extracellular space"/>
    <property type="evidence" value="ECO:0000318"/>
    <property type="project" value="GO_Central"/>
</dbReference>
<dbReference type="HOGENOM" id="CLU_035730_9_4_1"/>
<dbReference type="SMART" id="SM00198">
    <property type="entry name" value="SCP"/>
    <property type="match status" value="1"/>
</dbReference>
<evidence type="ECO:0000313" key="2">
    <source>
        <dbReference type="EMBL" id="EDO34719.1"/>
    </source>
</evidence>
<organism evidence="2 3">
    <name type="scientific">Nematostella vectensis</name>
    <name type="common">Starlet sea anemone</name>
    <dbReference type="NCBI Taxonomy" id="45351"/>
    <lineage>
        <taxon>Eukaryota</taxon>
        <taxon>Metazoa</taxon>
        <taxon>Cnidaria</taxon>
        <taxon>Anthozoa</taxon>
        <taxon>Hexacorallia</taxon>
        <taxon>Actiniaria</taxon>
        <taxon>Edwardsiidae</taxon>
        <taxon>Nematostella</taxon>
    </lineage>
</organism>
<dbReference type="Pfam" id="PF00188">
    <property type="entry name" value="CAP"/>
    <property type="match status" value="1"/>
</dbReference>
<dbReference type="OMA" id="EEIDYSC"/>
<dbReference type="CDD" id="cd05382">
    <property type="entry name" value="CAP_GAPR1-like"/>
    <property type="match status" value="1"/>
</dbReference>
<feature type="non-terminal residue" evidence="2">
    <location>
        <position position="117"/>
    </location>
</feature>
<feature type="domain" description="SCP" evidence="1">
    <location>
        <begin position="4"/>
        <end position="117"/>
    </location>
</feature>
<protein>
    <recommendedName>
        <fullName evidence="1">SCP domain-containing protein</fullName>
    </recommendedName>
</protein>
<accession>A7SNJ2</accession>
<dbReference type="InterPro" id="IPR014044">
    <property type="entry name" value="CAP_dom"/>
</dbReference>
<dbReference type="Proteomes" id="UP000001593">
    <property type="component" value="Unassembled WGS sequence"/>
</dbReference>
<dbReference type="PANTHER" id="PTHR10334">
    <property type="entry name" value="CYSTEINE-RICH SECRETORY PROTEIN-RELATED"/>
    <property type="match status" value="1"/>
</dbReference>
<dbReference type="AlphaFoldDB" id="A7SNJ2"/>
<dbReference type="InParanoid" id="A7SNJ2"/>
<dbReference type="PROSITE" id="PS01009">
    <property type="entry name" value="CRISP_1"/>
    <property type="match status" value="1"/>
</dbReference>
<evidence type="ECO:0000259" key="1">
    <source>
        <dbReference type="SMART" id="SM00198"/>
    </source>
</evidence>
<dbReference type="SUPFAM" id="SSF55797">
    <property type="entry name" value="PR-1-like"/>
    <property type="match status" value="1"/>
</dbReference>
<reference evidence="2 3" key="1">
    <citation type="journal article" date="2007" name="Science">
        <title>Sea anemone genome reveals ancestral eumetazoan gene repertoire and genomic organization.</title>
        <authorList>
            <person name="Putnam N.H."/>
            <person name="Srivastava M."/>
            <person name="Hellsten U."/>
            <person name="Dirks B."/>
            <person name="Chapman J."/>
            <person name="Salamov A."/>
            <person name="Terry A."/>
            <person name="Shapiro H."/>
            <person name="Lindquist E."/>
            <person name="Kapitonov V.V."/>
            <person name="Jurka J."/>
            <person name="Genikhovich G."/>
            <person name="Grigoriev I.V."/>
            <person name="Lucas S.M."/>
            <person name="Steele R.E."/>
            <person name="Finnerty J.R."/>
            <person name="Technau U."/>
            <person name="Martindale M.Q."/>
            <person name="Rokhsar D.S."/>
        </authorList>
    </citation>
    <scope>NUCLEOTIDE SEQUENCE [LARGE SCALE GENOMIC DNA]</scope>
    <source>
        <strain evidence="3">CH2 X CH6</strain>
    </source>
</reference>